<name>A0A378RQL3_MYROD</name>
<dbReference type="RefSeq" id="WP_115091547.1">
    <property type="nucleotide sequence ID" value="NZ_CP068107.1"/>
</dbReference>
<sequence>MNKYAIFWMLCFVSGISTVQAQDQLSAYDRIVIQQQSEQIFKKDYYYNPVHQLDYSNFSFSDILVGYQKSQKDLYQLQEGSGVEGIQIAASSYKKLSNNRSIWGTVVYKKNTQKELQWNNNLDVELLGPYVLADSTSNSMKYEAYEFAGGYAKKIQRFSLGLEASYQAHLGYKSRDPRPRSISSHIKIKGGIGYDITDNWTVSALGLFTNYTQNTEISFANQAQKAALYQMNGLGTWSRYFSGKSTGTIIERSGYEYGIDVENKAFDFIIGATKGSTKLKRFSTGVSLKNSDNDAETNRLEEDYYNLYFMKFFTLDEDQLGIKYKFSKGEKTGIEVYYTDNDTKGLEKLLEKKLYSYTDTSHLIEGMYEVNFAQSQLIVQPFWKYQKTTELLREVNSKQNFTYAYYGVNLAYTQTLTATTTLAVEPTFSYRKTSQANNQLNFATTKESMKDWLLNDFEYLSSDYIYWGTTVKYAIEKVKKAPMFVAITYNQLDFKKNKQNNYFGVTLGVTF</sequence>
<feature type="signal peptide" evidence="1">
    <location>
        <begin position="1"/>
        <end position="21"/>
    </location>
</feature>
<dbReference type="Pfam" id="PF21012">
    <property type="entry name" value="DUF6850"/>
    <property type="match status" value="1"/>
</dbReference>
<dbReference type="Proteomes" id="UP000255024">
    <property type="component" value="Unassembled WGS sequence"/>
</dbReference>
<gene>
    <name evidence="3" type="ORF">NCTC11179_02201</name>
</gene>
<evidence type="ECO:0000259" key="2">
    <source>
        <dbReference type="Pfam" id="PF21012"/>
    </source>
</evidence>
<accession>A0A378RQL3</accession>
<evidence type="ECO:0000313" key="3">
    <source>
        <dbReference type="EMBL" id="STZ28639.1"/>
    </source>
</evidence>
<reference evidence="3 4" key="1">
    <citation type="submission" date="2018-06" db="EMBL/GenBank/DDBJ databases">
        <authorList>
            <consortium name="Pathogen Informatics"/>
            <person name="Doyle S."/>
        </authorList>
    </citation>
    <scope>NUCLEOTIDE SEQUENCE [LARGE SCALE GENOMIC DNA]</scope>
    <source>
        <strain evidence="3 4">NCTC11179</strain>
    </source>
</reference>
<organism evidence="3 4">
    <name type="scientific">Myroides odoratus</name>
    <name type="common">Flavobacterium odoratum</name>
    <dbReference type="NCBI Taxonomy" id="256"/>
    <lineage>
        <taxon>Bacteria</taxon>
        <taxon>Pseudomonadati</taxon>
        <taxon>Bacteroidota</taxon>
        <taxon>Flavobacteriia</taxon>
        <taxon>Flavobacteriales</taxon>
        <taxon>Flavobacteriaceae</taxon>
        <taxon>Myroides</taxon>
    </lineage>
</organism>
<keyword evidence="1" id="KW-0732">Signal</keyword>
<dbReference type="AlphaFoldDB" id="A0A378RQL3"/>
<keyword evidence="4" id="KW-1185">Reference proteome</keyword>
<proteinExistence type="predicted"/>
<feature type="chain" id="PRO_5016589920" description="DUF6850 domain-containing protein" evidence="1">
    <location>
        <begin position="22"/>
        <end position="511"/>
    </location>
</feature>
<evidence type="ECO:0000313" key="4">
    <source>
        <dbReference type="Proteomes" id="UP000255024"/>
    </source>
</evidence>
<dbReference type="InterPro" id="IPR049236">
    <property type="entry name" value="DUF6850"/>
</dbReference>
<feature type="domain" description="DUF6850" evidence="2">
    <location>
        <begin position="55"/>
        <end position="511"/>
    </location>
</feature>
<protein>
    <recommendedName>
        <fullName evidence="2">DUF6850 domain-containing protein</fullName>
    </recommendedName>
</protein>
<dbReference type="EMBL" id="UGQL01000001">
    <property type="protein sequence ID" value="STZ28639.1"/>
    <property type="molecule type" value="Genomic_DNA"/>
</dbReference>
<evidence type="ECO:0000256" key="1">
    <source>
        <dbReference type="SAM" id="SignalP"/>
    </source>
</evidence>